<feature type="binding site" evidence="13">
    <location>
        <position position="63"/>
    </location>
    <ligand>
        <name>Mg(2+)</name>
        <dbReference type="ChEBI" id="CHEBI:18420"/>
    </ligand>
</feature>
<evidence type="ECO:0000256" key="9">
    <source>
        <dbReference type="ARBA" id="ARBA00023172"/>
    </source>
</evidence>
<keyword evidence="7 13" id="KW-0378">Hydrolase</keyword>
<dbReference type="OrthoDB" id="9783592at2"/>
<name>A0A0M0GM54_ANEMI</name>
<dbReference type="GO" id="GO:0000287">
    <property type="term" value="F:magnesium ion binding"/>
    <property type="evidence" value="ECO:0007669"/>
    <property type="project" value="UniProtKB-UniRule"/>
</dbReference>
<protein>
    <recommendedName>
        <fullName evidence="12 13">Holliday junction resolvase RecU</fullName>
        <ecNumber evidence="13">3.1.21.10</ecNumber>
    </recommendedName>
    <alternativeName>
        <fullName evidence="13">Recombination protein U homolog</fullName>
    </alternativeName>
</protein>
<dbReference type="Proteomes" id="UP000037269">
    <property type="component" value="Unassembled WGS sequence"/>
</dbReference>
<dbReference type="Gene3D" id="3.40.1350.10">
    <property type="match status" value="1"/>
</dbReference>
<dbReference type="GeneID" id="42309139"/>
<dbReference type="PATRIC" id="fig|47500.9.peg.45"/>
<evidence type="ECO:0000256" key="10">
    <source>
        <dbReference type="ARBA" id="ARBA00023204"/>
    </source>
</evidence>
<keyword evidence="6 13" id="KW-0227">DNA damage</keyword>
<evidence type="ECO:0000313" key="17">
    <source>
        <dbReference type="Proteomes" id="UP000182836"/>
    </source>
</evidence>
<feature type="site" description="Transition state stabilizer" evidence="13">
    <location>
        <position position="80"/>
    </location>
</feature>
<dbReference type="EMBL" id="FNED01000028">
    <property type="protein sequence ID" value="SDJ78268.1"/>
    <property type="molecule type" value="Genomic_DNA"/>
</dbReference>
<organism evidence="14 16">
    <name type="scientific">Aneurinibacillus migulanus</name>
    <name type="common">Bacillus migulanus</name>
    <dbReference type="NCBI Taxonomy" id="47500"/>
    <lineage>
        <taxon>Bacteria</taxon>
        <taxon>Bacillati</taxon>
        <taxon>Bacillota</taxon>
        <taxon>Bacilli</taxon>
        <taxon>Bacillales</taxon>
        <taxon>Paenibacillaceae</taxon>
        <taxon>Aneurinibacillus group</taxon>
        <taxon>Aneurinibacillus</taxon>
    </lineage>
</organism>
<evidence type="ECO:0000256" key="12">
    <source>
        <dbReference type="ARBA" id="ARBA00029523"/>
    </source>
</evidence>
<evidence type="ECO:0000256" key="1">
    <source>
        <dbReference type="ARBA" id="ARBA00004496"/>
    </source>
</evidence>
<comment type="similarity">
    <text evidence="11 13">Belongs to the RecU family.</text>
</comment>
<keyword evidence="2 13" id="KW-0963">Cytoplasm</keyword>
<keyword evidence="8 13" id="KW-0460">Magnesium</keyword>
<dbReference type="RefSeq" id="WP_043063260.1">
    <property type="nucleotide sequence ID" value="NZ_BJOA01000092.1"/>
</dbReference>
<evidence type="ECO:0000313" key="15">
    <source>
        <dbReference type="EMBL" id="SDJ78268.1"/>
    </source>
</evidence>
<dbReference type="GO" id="GO:0006310">
    <property type="term" value="P:DNA recombination"/>
    <property type="evidence" value="ECO:0007669"/>
    <property type="project" value="UniProtKB-UniRule"/>
</dbReference>
<dbReference type="InterPro" id="IPR011856">
    <property type="entry name" value="tRNA_endonuc-like_dom_sf"/>
</dbReference>
<feature type="binding site" evidence="13">
    <location>
        <position position="78"/>
    </location>
    <ligand>
        <name>Mg(2+)</name>
        <dbReference type="ChEBI" id="CHEBI:18420"/>
    </ligand>
</feature>
<dbReference type="InterPro" id="IPR011335">
    <property type="entry name" value="Restrct_endonuc-II-like"/>
</dbReference>
<proteinExistence type="inferred from homology"/>
<comment type="catalytic activity">
    <reaction evidence="13">
        <text>Endonucleolytic cleavage at a junction such as a reciprocal single-stranded crossover between two homologous DNA duplexes (Holliday junction).</text>
        <dbReference type="EC" id="3.1.21.10"/>
    </reaction>
</comment>
<evidence type="ECO:0000256" key="13">
    <source>
        <dbReference type="HAMAP-Rule" id="MF_00130"/>
    </source>
</evidence>
<dbReference type="SUPFAM" id="SSF52980">
    <property type="entry name" value="Restriction endonuclease-like"/>
    <property type="match status" value="1"/>
</dbReference>
<evidence type="ECO:0000256" key="2">
    <source>
        <dbReference type="ARBA" id="ARBA00022490"/>
    </source>
</evidence>
<dbReference type="CDD" id="cd22354">
    <property type="entry name" value="RecU-like"/>
    <property type="match status" value="1"/>
</dbReference>
<comment type="cofactor">
    <cofactor evidence="13">
        <name>Mg(2+)</name>
        <dbReference type="ChEBI" id="CHEBI:18420"/>
    </cofactor>
    <text evidence="13">Binds 1 Mg(2+) ion per subunit.</text>
</comment>
<dbReference type="EMBL" id="LGUG01000012">
    <property type="protein sequence ID" value="KON90491.1"/>
    <property type="molecule type" value="Genomic_DNA"/>
</dbReference>
<dbReference type="AlphaFoldDB" id="A0A0M0GM54"/>
<comment type="function">
    <text evidence="13">Endonuclease that resolves Holliday junction intermediates in genetic recombination. Cleaves mobile four-strand junctions by introducing symmetrical nicks in paired strands. Promotes annealing of linear ssDNA with homologous dsDNA. Required for DNA repair, homologous recombination and chromosome segregation.</text>
</comment>
<dbReference type="STRING" id="47500.AF333_28830"/>
<reference evidence="15 17" key="2">
    <citation type="submission" date="2016-10" db="EMBL/GenBank/DDBJ databases">
        <authorList>
            <person name="de Groot N.N."/>
        </authorList>
    </citation>
    <scope>NUCLEOTIDE SEQUENCE [LARGE SCALE GENOMIC DNA]</scope>
    <source>
        <strain evidence="15 17">DSM 2895</strain>
    </source>
</reference>
<keyword evidence="5 13" id="KW-0255">Endonuclease</keyword>
<reference evidence="14 16" key="1">
    <citation type="submission" date="2015-07" db="EMBL/GenBank/DDBJ databases">
        <title>Fjat-14205 dsm 2895.</title>
        <authorList>
            <person name="Liu B."/>
            <person name="Wang J."/>
            <person name="Zhu Y."/>
            <person name="Liu G."/>
            <person name="Chen Q."/>
            <person name="Chen Z."/>
            <person name="Lan J."/>
            <person name="Che J."/>
            <person name="Ge C."/>
            <person name="Shi H."/>
            <person name="Pan Z."/>
            <person name="Liu X."/>
        </authorList>
    </citation>
    <scope>NUCLEOTIDE SEQUENCE [LARGE SCALE GENOMIC DNA]</scope>
    <source>
        <strain evidence="14 16">DSM 2895</strain>
    </source>
</reference>
<keyword evidence="10 13" id="KW-0234">DNA repair</keyword>
<evidence type="ECO:0000313" key="16">
    <source>
        <dbReference type="Proteomes" id="UP000037269"/>
    </source>
</evidence>
<feature type="binding site" evidence="13">
    <location>
        <position position="97"/>
    </location>
    <ligand>
        <name>Mg(2+)</name>
        <dbReference type="ChEBI" id="CHEBI:18420"/>
    </ligand>
</feature>
<dbReference type="HAMAP" id="MF_00130">
    <property type="entry name" value="RecU"/>
    <property type="match status" value="1"/>
</dbReference>
<gene>
    <name evidence="13" type="primary">recU</name>
    <name evidence="14" type="ORF">AF333_28830</name>
    <name evidence="15" type="ORF">SAMN04487909_12868</name>
</gene>
<accession>A0A0M0GM54</accession>
<dbReference type="GO" id="GO:0008821">
    <property type="term" value="F:crossover junction DNA endonuclease activity"/>
    <property type="evidence" value="ECO:0007669"/>
    <property type="project" value="UniProtKB-EC"/>
</dbReference>
<feature type="binding site" evidence="13">
    <location>
        <position position="65"/>
    </location>
    <ligand>
        <name>Mg(2+)</name>
        <dbReference type="ChEBI" id="CHEBI:18420"/>
    </ligand>
</feature>
<evidence type="ECO:0000256" key="5">
    <source>
        <dbReference type="ARBA" id="ARBA00022759"/>
    </source>
</evidence>
<keyword evidence="4 13" id="KW-0479">Metal-binding</keyword>
<dbReference type="GO" id="GO:0003676">
    <property type="term" value="F:nucleic acid binding"/>
    <property type="evidence" value="ECO:0007669"/>
    <property type="project" value="InterPro"/>
</dbReference>
<evidence type="ECO:0000313" key="14">
    <source>
        <dbReference type="EMBL" id="KON90491.1"/>
    </source>
</evidence>
<evidence type="ECO:0000256" key="11">
    <source>
        <dbReference type="ARBA" id="ARBA00023447"/>
    </source>
</evidence>
<evidence type="ECO:0000256" key="6">
    <source>
        <dbReference type="ARBA" id="ARBA00022763"/>
    </source>
</evidence>
<dbReference type="Proteomes" id="UP000182836">
    <property type="component" value="Unassembled WGS sequence"/>
</dbReference>
<evidence type="ECO:0000256" key="7">
    <source>
        <dbReference type="ARBA" id="ARBA00022801"/>
    </source>
</evidence>
<dbReference type="PIRSF" id="PIRSF037785">
    <property type="entry name" value="RecU"/>
    <property type="match status" value="1"/>
</dbReference>
<dbReference type="GO" id="GO:0005737">
    <property type="term" value="C:cytoplasm"/>
    <property type="evidence" value="ECO:0007669"/>
    <property type="project" value="UniProtKB-SubCell"/>
</dbReference>
<dbReference type="EC" id="3.1.21.10" evidence="13"/>
<dbReference type="Pfam" id="PF03838">
    <property type="entry name" value="RecU"/>
    <property type="match status" value="1"/>
</dbReference>
<dbReference type="GO" id="GO:0007059">
    <property type="term" value="P:chromosome segregation"/>
    <property type="evidence" value="ECO:0007669"/>
    <property type="project" value="UniProtKB-UniRule"/>
</dbReference>
<sequence length="181" mass="20771">MARRFYKRRPEASGQAFEDIIDSTNLQYKNGEVALIHKRPTPIKALKTQGNRVLSGVFEKKSTVDYDGIYRGKALYFEAKNTQSETSFPLANIEAHQLEHFEAAEKHGALCFVLIRFEKKGTIFYAPFSFIQKCRKRAKEGGRKSIAYNEFLEHCPEVPVTLRANIDYLLFVDREIEGETA</sequence>
<keyword evidence="3 13" id="KW-0540">Nuclease</keyword>
<comment type="subcellular location">
    <subcellularLocation>
        <location evidence="1 13">Cytoplasm</location>
    </subcellularLocation>
</comment>
<evidence type="ECO:0000256" key="8">
    <source>
        <dbReference type="ARBA" id="ARBA00022842"/>
    </source>
</evidence>
<evidence type="ECO:0000256" key="3">
    <source>
        <dbReference type="ARBA" id="ARBA00022722"/>
    </source>
</evidence>
<keyword evidence="9 13" id="KW-0233">DNA recombination</keyword>
<dbReference type="GO" id="GO:0006281">
    <property type="term" value="P:DNA repair"/>
    <property type="evidence" value="ECO:0007669"/>
    <property type="project" value="UniProtKB-UniRule"/>
</dbReference>
<keyword evidence="16" id="KW-1185">Reference proteome</keyword>
<evidence type="ECO:0000256" key="4">
    <source>
        <dbReference type="ARBA" id="ARBA00022723"/>
    </source>
</evidence>
<dbReference type="InterPro" id="IPR004612">
    <property type="entry name" value="Resolv_RecU"/>
</dbReference>